<accession>A0ABW3KZQ0</accession>
<gene>
    <name evidence="1" type="ORF">ACFQ2J_01195</name>
</gene>
<comment type="caution">
    <text evidence="1">The sequence shown here is derived from an EMBL/GenBank/DDBJ whole genome shotgun (WGS) entry which is preliminary data.</text>
</comment>
<reference evidence="2" key="1">
    <citation type="journal article" date="2019" name="Int. J. Syst. Evol. Microbiol.">
        <title>The Global Catalogue of Microorganisms (GCM) 10K type strain sequencing project: providing services to taxonomists for standard genome sequencing and annotation.</title>
        <authorList>
            <consortium name="The Broad Institute Genomics Platform"/>
            <consortium name="The Broad Institute Genome Sequencing Center for Infectious Disease"/>
            <person name="Wu L."/>
            <person name="Ma J."/>
        </authorList>
    </citation>
    <scope>NUCLEOTIDE SEQUENCE [LARGE SCALE GENOMIC DNA]</scope>
    <source>
        <strain evidence="2">CCUG 56607</strain>
    </source>
</reference>
<keyword evidence="2" id="KW-1185">Reference proteome</keyword>
<dbReference type="RefSeq" id="WP_386055813.1">
    <property type="nucleotide sequence ID" value="NZ_JBHTKL010000001.1"/>
</dbReference>
<name>A0ABW3KZQ0_9BACI</name>
<dbReference type="Pfam" id="PF10803">
    <property type="entry name" value="GerPB"/>
    <property type="match status" value="1"/>
</dbReference>
<dbReference type="Proteomes" id="UP001596990">
    <property type="component" value="Unassembled WGS sequence"/>
</dbReference>
<evidence type="ECO:0000313" key="2">
    <source>
        <dbReference type="Proteomes" id="UP001596990"/>
    </source>
</evidence>
<organism evidence="1 2">
    <name type="scientific">Thalassobacillus hwangdonensis</name>
    <dbReference type="NCBI Taxonomy" id="546108"/>
    <lineage>
        <taxon>Bacteria</taxon>
        <taxon>Bacillati</taxon>
        <taxon>Bacillota</taxon>
        <taxon>Bacilli</taxon>
        <taxon>Bacillales</taxon>
        <taxon>Bacillaceae</taxon>
        <taxon>Thalassobacillus</taxon>
    </lineage>
</organism>
<dbReference type="InterPro" id="IPR024255">
    <property type="entry name" value="GerPB"/>
</dbReference>
<evidence type="ECO:0000313" key="1">
    <source>
        <dbReference type="EMBL" id="MFD1017799.1"/>
    </source>
</evidence>
<protein>
    <submittedName>
        <fullName evidence="1">Spore germination protein GerPB</fullName>
    </submittedName>
</protein>
<sequence length="75" mass="7741">MSITIHQSICIHMLKVGAVTNSSVLQIGSAGTIQSRAELYNTGGFEEPAPEAEPLGGVATYAPYEGTPLVPLGPT</sequence>
<proteinExistence type="predicted"/>
<dbReference type="EMBL" id="JBHTKL010000001">
    <property type="protein sequence ID" value="MFD1017799.1"/>
    <property type="molecule type" value="Genomic_DNA"/>
</dbReference>